<reference evidence="3 4" key="1">
    <citation type="submission" date="2017-06" db="EMBL/GenBank/DDBJ databases">
        <authorList>
            <person name="Kim H.J."/>
            <person name="Triplett B.A."/>
        </authorList>
    </citation>
    <scope>NUCLEOTIDE SEQUENCE [LARGE SCALE GENOMIC DNA]</scope>
    <source>
        <strain evidence="3 4">DSM 14713</strain>
    </source>
</reference>
<dbReference type="PROSITE" id="PS51257">
    <property type="entry name" value="PROKAR_LIPOPROTEIN"/>
    <property type="match status" value="1"/>
</dbReference>
<evidence type="ECO:0000313" key="4">
    <source>
        <dbReference type="Proteomes" id="UP000217289"/>
    </source>
</evidence>
<feature type="signal peptide" evidence="2">
    <location>
        <begin position="1"/>
        <end position="27"/>
    </location>
</feature>
<feature type="chain" id="PRO_5013100693" description="Lipoprotein" evidence="2">
    <location>
        <begin position="28"/>
        <end position="228"/>
    </location>
</feature>
<evidence type="ECO:0000256" key="2">
    <source>
        <dbReference type="SAM" id="SignalP"/>
    </source>
</evidence>
<dbReference type="EMBL" id="CP022163">
    <property type="protein sequence ID" value="ATB33732.1"/>
    <property type="molecule type" value="Genomic_DNA"/>
</dbReference>
<feature type="region of interest" description="Disordered" evidence="1">
    <location>
        <begin position="21"/>
        <end position="53"/>
    </location>
</feature>
<keyword evidence="2" id="KW-0732">Signal</keyword>
<dbReference type="RefSeq" id="WP_095981723.1">
    <property type="nucleotide sequence ID" value="NZ_CP022163.1"/>
</dbReference>
<gene>
    <name evidence="3" type="ORF">MEBOL_007230</name>
</gene>
<name>A0A250IR47_9BACT</name>
<protein>
    <recommendedName>
        <fullName evidence="5">Lipoprotein</fullName>
    </recommendedName>
</protein>
<sequence>MRLESLRVVWLSAVLVLSACSSSPTPSGDDAGTPSPGGNGQPDPGTGGSVARSSRNNLRFKGAERLATDFATALSLPADQVCNELGQYPCTSYVHTVTLGGVDPYANSLYEPLTASGVTTPIAVDRVVLSACGRRVALDLATPSAAVLFKDIALDAQGRLADRGGTPVKDAITALYQRGVLRDPSDAEMSALIQLSTDIEGSGSTQPGQDWMKAACFVVLSSAESVFF</sequence>
<dbReference type="Proteomes" id="UP000217289">
    <property type="component" value="Chromosome"/>
</dbReference>
<dbReference type="AlphaFoldDB" id="A0A250IR47"/>
<dbReference type="KEGG" id="mbd:MEBOL_007230"/>
<keyword evidence="4" id="KW-1185">Reference proteome</keyword>
<dbReference type="OrthoDB" id="5523492at2"/>
<organism evidence="3 4">
    <name type="scientific">Melittangium boletus DSM 14713</name>
    <dbReference type="NCBI Taxonomy" id="1294270"/>
    <lineage>
        <taxon>Bacteria</taxon>
        <taxon>Pseudomonadati</taxon>
        <taxon>Myxococcota</taxon>
        <taxon>Myxococcia</taxon>
        <taxon>Myxococcales</taxon>
        <taxon>Cystobacterineae</taxon>
        <taxon>Archangiaceae</taxon>
        <taxon>Melittangium</taxon>
    </lineage>
</organism>
<proteinExistence type="predicted"/>
<evidence type="ECO:0008006" key="5">
    <source>
        <dbReference type="Google" id="ProtNLM"/>
    </source>
</evidence>
<evidence type="ECO:0000256" key="1">
    <source>
        <dbReference type="SAM" id="MobiDB-lite"/>
    </source>
</evidence>
<feature type="compositionally biased region" description="Gly residues" evidence="1">
    <location>
        <begin position="35"/>
        <end position="48"/>
    </location>
</feature>
<accession>A0A250IR47</accession>
<evidence type="ECO:0000313" key="3">
    <source>
        <dbReference type="EMBL" id="ATB33732.1"/>
    </source>
</evidence>